<gene>
    <name evidence="1" type="ORF">F5985_05840</name>
</gene>
<evidence type="ECO:0000313" key="1">
    <source>
        <dbReference type="EMBL" id="MYZ51668.1"/>
    </source>
</evidence>
<dbReference type="EMBL" id="VYSB01000004">
    <property type="protein sequence ID" value="MYZ51668.1"/>
    <property type="molecule type" value="Genomic_DNA"/>
</dbReference>
<sequence>MHTLIVTASETAGLKRASLRALVGSSDVRLASGPKLALIAIARCHDDRAGRSTCSLKTIAVMSGVGEKQAARNVEALVALGLVRRMPRQGRSTAYVIDLAALAAFETCRRDADLPAEPRTPMSGVGFDTLDIGDAGPGHLEPPPQTFATSTPDIYVHRTERVLIGTEGGTDVRAPEADQVVAAFPPLPDFEDLKTEPPRTAVDDVLGYIADKRAECLPIGGSDIRRLIEAAAASGEMPLAVAADAVHGCLPATPAAMPTIDPAKQARLNARRQAAGKPVLAQRDWLDLAAEAEKAGRTLDSLLDLMDARGWLFARADWKGVRQEAAPVLARPDELTASALAAAAIRAAAISTAPVASPETRARYAAQLAAQRAAIAAKTIQPQPTFAGVTPGLNLTGQPAWVVENVRRLCVGLPVGHMARVRTAEMLGMRRRELEVVAVVRTDVKNSRYALRR</sequence>
<name>A0A7C9J5J5_9BURK</name>
<protein>
    <recommendedName>
        <fullName evidence="3">Helix-turn-helix domain-containing protein</fullName>
    </recommendedName>
</protein>
<accession>A0A7C9J5J5</accession>
<dbReference type="AlphaFoldDB" id="A0A7C9J5J5"/>
<evidence type="ECO:0000313" key="2">
    <source>
        <dbReference type="Proteomes" id="UP000481947"/>
    </source>
</evidence>
<reference evidence="1 2" key="1">
    <citation type="submission" date="2019-09" db="EMBL/GenBank/DDBJ databases">
        <title>Identification of Malikia spinosa a prominent benzene-, toluene-, and ethylbenzene-degrading bacterium: enrichment, isolation and whole genome sequencing.</title>
        <authorList>
            <person name="Tancsics A."/>
            <person name="Revesz F."/>
            <person name="Kriszt B."/>
        </authorList>
    </citation>
    <scope>NUCLEOTIDE SEQUENCE [LARGE SCALE GENOMIC DNA]</scope>
    <source>
        <strain evidence="1 2">AB6</strain>
    </source>
</reference>
<evidence type="ECO:0008006" key="3">
    <source>
        <dbReference type="Google" id="ProtNLM"/>
    </source>
</evidence>
<dbReference type="RefSeq" id="WP_161124679.1">
    <property type="nucleotide sequence ID" value="NZ_VYSB01000004.1"/>
</dbReference>
<proteinExistence type="predicted"/>
<dbReference type="Proteomes" id="UP000481947">
    <property type="component" value="Unassembled WGS sequence"/>
</dbReference>
<organism evidence="1 2">
    <name type="scientific">Malikia spinosa</name>
    <dbReference type="NCBI Taxonomy" id="86180"/>
    <lineage>
        <taxon>Bacteria</taxon>
        <taxon>Pseudomonadati</taxon>
        <taxon>Pseudomonadota</taxon>
        <taxon>Betaproteobacteria</taxon>
        <taxon>Burkholderiales</taxon>
        <taxon>Comamonadaceae</taxon>
        <taxon>Malikia</taxon>
    </lineage>
</organism>
<comment type="caution">
    <text evidence="1">The sequence shown here is derived from an EMBL/GenBank/DDBJ whole genome shotgun (WGS) entry which is preliminary data.</text>
</comment>